<sequence>MEKVEYRRSTKGEIFRYAFGGLGSNIPFFLVLSYLMFFYTDVVQISPAAIGTLFFITRFIDAVTDPLMGMIADRTRTKLGQYRPWLLFGGPVLGLSVVALFWVPDLSPDMKLVYIYVTYIAYSVISTVVNIPYHSLTPVLSEDPDQRTWLATAKQFMGTPANFLARVLVLPLVALAGGGEQGWLITAVLFAIVVVISFYICASSAKRHDVVDCSEEASRNRPKFSLGKQLALVGTNVPLLMLMVSLCTNLIATSTQSAVAIYYWTYNVGREDLFPIVGMVGILLSVPTFFLLPYLSKRFGKKTVFVYGSIASILPFGIILFSSYDMVGLNFSAAVLIAVLSPFTGAIAWAMLPDCVDYGEWKTGIRGAGVISSSLTFINKLGSAIGGMLGGALLAATGYVAGQAQSAETLRMIVYLFALIPILGHIATVIALKFYKIDNVYHAKMLKEIKERKDNQAIS</sequence>
<protein>
    <submittedName>
        <fullName evidence="1">Glycoside-pentoside-hexuronide (GPH):cation symporter</fullName>
    </submittedName>
</protein>
<reference evidence="1" key="1">
    <citation type="submission" date="2023-11" db="EMBL/GenBank/DDBJ databases">
        <title>Gracilibacillus pellucida a moderately halophilic bacterium isolated from saline soil in Xinjiang province.</title>
        <authorList>
            <person name="Zhang Z."/>
            <person name="Tan F."/>
            <person name="Wang Y."/>
            <person name="Xia M."/>
        </authorList>
    </citation>
    <scope>NUCLEOTIDE SEQUENCE</scope>
    <source>
        <strain evidence="1">S3-1-1</strain>
    </source>
</reference>
<evidence type="ECO:0000313" key="2">
    <source>
        <dbReference type="Proteomes" id="UP001277972"/>
    </source>
</evidence>
<accession>A0ACC6M368</accession>
<proteinExistence type="predicted"/>
<dbReference type="EMBL" id="JAWZSR010000002">
    <property type="protein sequence ID" value="MDX8045396.1"/>
    <property type="molecule type" value="Genomic_DNA"/>
</dbReference>
<dbReference type="Proteomes" id="UP001277972">
    <property type="component" value="Unassembled WGS sequence"/>
</dbReference>
<evidence type="ECO:0000313" key="1">
    <source>
        <dbReference type="EMBL" id="MDX8045396.1"/>
    </source>
</evidence>
<organism evidence="1 2">
    <name type="scientific">Gracilibacillus pellucidus</name>
    <dbReference type="NCBI Taxonomy" id="3095368"/>
    <lineage>
        <taxon>Bacteria</taxon>
        <taxon>Bacillati</taxon>
        <taxon>Bacillota</taxon>
        <taxon>Bacilli</taxon>
        <taxon>Bacillales</taxon>
        <taxon>Bacillaceae</taxon>
        <taxon>Gracilibacillus</taxon>
    </lineage>
</organism>
<comment type="caution">
    <text evidence="1">The sequence shown here is derived from an EMBL/GenBank/DDBJ whole genome shotgun (WGS) entry which is preliminary data.</text>
</comment>
<keyword evidence="2" id="KW-1185">Reference proteome</keyword>
<gene>
    <name evidence="1" type="ORF">SH601_05280</name>
</gene>
<name>A0ACC6M368_9BACI</name>